<dbReference type="InterPro" id="IPR001789">
    <property type="entry name" value="Sig_transdc_resp-reg_receiver"/>
</dbReference>
<dbReference type="InterPro" id="IPR007730">
    <property type="entry name" value="SPOR-like_dom"/>
</dbReference>
<dbReference type="RefSeq" id="WP_085052898.1">
    <property type="nucleotide sequence ID" value="NZ_LNQR01000081.1"/>
</dbReference>
<dbReference type="EMBL" id="LNQR01000081">
    <property type="protein sequence ID" value="KWT82934.1"/>
    <property type="molecule type" value="Genomic_DNA"/>
</dbReference>
<proteinExistence type="predicted"/>
<comment type="caution">
    <text evidence="7">The sequence shown here is derived from an EMBL/GenBank/DDBJ whole genome shotgun (WGS) entry which is preliminary data.</text>
</comment>
<dbReference type="PROSITE" id="PS51724">
    <property type="entry name" value="SPOR"/>
    <property type="match status" value="1"/>
</dbReference>
<dbReference type="InterPro" id="IPR050595">
    <property type="entry name" value="Bact_response_regulator"/>
</dbReference>
<dbReference type="SUPFAM" id="SSF52172">
    <property type="entry name" value="CheY-like"/>
    <property type="match status" value="1"/>
</dbReference>
<reference evidence="7 8" key="1">
    <citation type="submission" date="2015-11" db="EMBL/GenBank/DDBJ databases">
        <authorList>
            <person name="Lin W."/>
        </authorList>
    </citation>
    <scope>NUCLEOTIDE SEQUENCE [LARGE SCALE GENOMIC DNA]</scope>
    <source>
        <strain evidence="7 8">HCH-1</strain>
    </source>
</reference>
<dbReference type="PROSITE" id="PS50110">
    <property type="entry name" value="RESPONSE_REGULATORY"/>
    <property type="match status" value="1"/>
</dbReference>
<feature type="compositionally biased region" description="Low complexity" evidence="3">
    <location>
        <begin position="352"/>
        <end position="364"/>
    </location>
</feature>
<evidence type="ECO:0000313" key="7">
    <source>
        <dbReference type="EMBL" id="KWT82934.1"/>
    </source>
</evidence>
<dbReference type="PANTHER" id="PTHR44591:SF3">
    <property type="entry name" value="RESPONSE REGULATORY DOMAIN-CONTAINING PROTEIN"/>
    <property type="match status" value="1"/>
</dbReference>
<keyword evidence="4" id="KW-0472">Membrane</keyword>
<evidence type="ECO:0000256" key="1">
    <source>
        <dbReference type="ARBA" id="ARBA00022553"/>
    </source>
</evidence>
<accession>A0ABR5SH60</accession>
<keyword evidence="8" id="KW-1185">Reference proteome</keyword>
<sequence length="465" mass="50923">MDGDNILVIDDDKNNVQQINEILRSEGYTVYSAKTKLEALETALEIHPVVVLVKSMLIDASGYEVIRDLRSEDSLKNLPFIMLSEIEKKYDDRYRTIYKIVDTVKLPVEKDDLLQKIRVHAEWSVPDEQPEEQDELQNVQLDEQDGNYGTQSKKIENIKFGLSNETDKTDDDTSHATDPHPISHDSHPHIGDTHVSHEDDPVGDDTTVMESDEDEILYKLKENRAKRKKLFLITTLAVVAILLGAGYMFFFNETQPKMIAKTTVPTPPRPRPSEPKPLTAAQTTPAPESTPVVTPALTPAPTPSLMPAPAATPAATPAPTHTPTPTATPAPTSLPTPTPAPTPQAKKPEPAEPAAPDQEAVAAQSRKVKTAGKNPAAAKRKGTASASGLFVIQLGSFKDVANAKRLTETLKKEGYNASIITVTDPKGNTSHKVLAGKYKNKAEAMSVMKKLKDTKRMDVILRKSN</sequence>
<evidence type="ECO:0000259" key="6">
    <source>
        <dbReference type="PROSITE" id="PS51724"/>
    </source>
</evidence>
<dbReference type="PANTHER" id="PTHR44591">
    <property type="entry name" value="STRESS RESPONSE REGULATOR PROTEIN 1"/>
    <property type="match status" value="1"/>
</dbReference>
<keyword evidence="4" id="KW-0812">Transmembrane</keyword>
<evidence type="ECO:0000256" key="3">
    <source>
        <dbReference type="SAM" id="MobiDB-lite"/>
    </source>
</evidence>
<feature type="domain" description="Response regulatory" evidence="5">
    <location>
        <begin position="5"/>
        <end position="121"/>
    </location>
</feature>
<dbReference type="Pfam" id="PF00072">
    <property type="entry name" value="Response_reg"/>
    <property type="match status" value="1"/>
</dbReference>
<feature type="compositionally biased region" description="Basic and acidic residues" evidence="3">
    <location>
        <begin position="165"/>
        <end position="200"/>
    </location>
</feature>
<feature type="transmembrane region" description="Helical" evidence="4">
    <location>
        <begin position="230"/>
        <end position="250"/>
    </location>
</feature>
<dbReference type="Gene3D" id="3.30.70.1070">
    <property type="entry name" value="Sporulation related repeat"/>
    <property type="match status" value="1"/>
</dbReference>
<organism evidence="7 8">
    <name type="scientific">Candidatus Magnetominusculus xianensis</name>
    <dbReference type="NCBI Taxonomy" id="1748249"/>
    <lineage>
        <taxon>Bacteria</taxon>
        <taxon>Pseudomonadati</taxon>
        <taxon>Nitrospirota</taxon>
        <taxon>Nitrospiria</taxon>
        <taxon>Nitrospirales</taxon>
        <taxon>Nitrospiraceae</taxon>
        <taxon>Candidatus Magnetominusculus</taxon>
    </lineage>
</organism>
<dbReference type="SUPFAM" id="SSF110997">
    <property type="entry name" value="Sporulation related repeat"/>
    <property type="match status" value="1"/>
</dbReference>
<keyword evidence="4" id="KW-1133">Transmembrane helix</keyword>
<feature type="domain" description="SPOR" evidence="6">
    <location>
        <begin position="384"/>
        <end position="464"/>
    </location>
</feature>
<feature type="region of interest" description="Disordered" evidence="3">
    <location>
        <begin position="261"/>
        <end position="380"/>
    </location>
</feature>
<comment type="caution">
    <text evidence="2">Lacks conserved residue(s) required for the propagation of feature annotation.</text>
</comment>
<dbReference type="Proteomes" id="UP000060487">
    <property type="component" value="Unassembled WGS sequence"/>
</dbReference>
<evidence type="ECO:0000313" key="8">
    <source>
        <dbReference type="Proteomes" id="UP000060487"/>
    </source>
</evidence>
<dbReference type="SMART" id="SM00448">
    <property type="entry name" value="REC"/>
    <property type="match status" value="1"/>
</dbReference>
<dbReference type="InterPro" id="IPR036680">
    <property type="entry name" value="SPOR-like_sf"/>
</dbReference>
<dbReference type="InterPro" id="IPR011006">
    <property type="entry name" value="CheY-like_superfamily"/>
</dbReference>
<gene>
    <name evidence="7" type="ORF">ASN18_2295</name>
</gene>
<dbReference type="Pfam" id="PF05036">
    <property type="entry name" value="SPOR"/>
    <property type="match status" value="1"/>
</dbReference>
<name>A0ABR5SH60_9BACT</name>
<keyword evidence="1" id="KW-0597">Phosphoprotein</keyword>
<evidence type="ECO:0000256" key="4">
    <source>
        <dbReference type="SAM" id="Phobius"/>
    </source>
</evidence>
<feature type="compositionally biased region" description="Pro residues" evidence="3">
    <location>
        <begin position="320"/>
        <end position="342"/>
    </location>
</feature>
<feature type="compositionally biased region" description="Low complexity" evidence="3">
    <location>
        <begin position="307"/>
        <end position="319"/>
    </location>
</feature>
<feature type="region of interest" description="Disordered" evidence="3">
    <location>
        <begin position="159"/>
        <end position="203"/>
    </location>
</feature>
<protein>
    <submittedName>
        <fullName evidence="7">Uncharacterized protein</fullName>
    </submittedName>
</protein>
<dbReference type="Gene3D" id="3.40.50.2300">
    <property type="match status" value="1"/>
</dbReference>
<evidence type="ECO:0000259" key="5">
    <source>
        <dbReference type="PROSITE" id="PS50110"/>
    </source>
</evidence>
<evidence type="ECO:0000256" key="2">
    <source>
        <dbReference type="PROSITE-ProRule" id="PRU00169"/>
    </source>
</evidence>